<evidence type="ECO:0000313" key="3">
    <source>
        <dbReference type="Proteomes" id="UP000178449"/>
    </source>
</evidence>
<reference evidence="2 3" key="1">
    <citation type="journal article" date="2016" name="Nat. Commun.">
        <title>Thousands of microbial genomes shed light on interconnected biogeochemical processes in an aquifer system.</title>
        <authorList>
            <person name="Anantharaman K."/>
            <person name="Brown C.T."/>
            <person name="Hug L.A."/>
            <person name="Sharon I."/>
            <person name="Castelle C.J."/>
            <person name="Probst A.J."/>
            <person name="Thomas B.C."/>
            <person name="Singh A."/>
            <person name="Wilkins M.J."/>
            <person name="Karaoz U."/>
            <person name="Brodie E.L."/>
            <person name="Williams K.H."/>
            <person name="Hubbard S.S."/>
            <person name="Banfield J.F."/>
        </authorList>
    </citation>
    <scope>NUCLEOTIDE SEQUENCE [LARGE SCALE GENOMIC DNA]</scope>
</reference>
<dbReference type="InterPro" id="IPR047668">
    <property type="entry name" value="DsrJ"/>
</dbReference>
<keyword evidence="1" id="KW-0812">Transmembrane</keyword>
<dbReference type="Proteomes" id="UP000178449">
    <property type="component" value="Unassembled WGS sequence"/>
</dbReference>
<dbReference type="NCBIfam" id="NF038038">
    <property type="entry name" value="cytoc_DsrJ"/>
    <property type="match status" value="1"/>
</dbReference>
<keyword evidence="1" id="KW-0472">Membrane</keyword>
<dbReference type="STRING" id="1817772.A2527_09565"/>
<evidence type="ECO:0000256" key="1">
    <source>
        <dbReference type="SAM" id="Phobius"/>
    </source>
</evidence>
<keyword evidence="1" id="KW-1133">Transmembrane helix</keyword>
<comment type="caution">
    <text evidence="2">The sequence shown here is derived from an EMBL/GenBank/DDBJ whole genome shotgun (WGS) entry which is preliminary data.</text>
</comment>
<evidence type="ECO:0000313" key="2">
    <source>
        <dbReference type="EMBL" id="OGG94087.1"/>
    </source>
</evidence>
<sequence>MYNLKWILPPFLAFLAILTYPLWSGPKGAMPELAKPKGEACVESATWMRANHMQLLDHWREEVVRNQSRVYVNQAGQRFEKSLTKTCLSCHNNKQEFCDRCHNYTSVKPYCFECHVDPKLSEVSHVQ</sequence>
<proteinExistence type="predicted"/>
<feature type="transmembrane region" description="Helical" evidence="1">
    <location>
        <begin position="6"/>
        <end position="23"/>
    </location>
</feature>
<dbReference type="InterPro" id="IPR036280">
    <property type="entry name" value="Multihaem_cyt_sf"/>
</dbReference>
<dbReference type="AlphaFoldDB" id="A0A1F6G7L0"/>
<gene>
    <name evidence="2" type="ORF">A2527_09565</name>
</gene>
<name>A0A1F6G7L0_9PROT</name>
<protein>
    <submittedName>
        <fullName evidence="2">Uncharacterized protein</fullName>
    </submittedName>
</protein>
<dbReference type="SUPFAM" id="SSF48695">
    <property type="entry name" value="Multiheme cytochromes"/>
    <property type="match status" value="1"/>
</dbReference>
<accession>A0A1F6G7L0</accession>
<organism evidence="2 3">
    <name type="scientific">Candidatus Lambdaproteobacteria bacterium RIFOXYD2_FULL_50_16</name>
    <dbReference type="NCBI Taxonomy" id="1817772"/>
    <lineage>
        <taxon>Bacteria</taxon>
        <taxon>Pseudomonadati</taxon>
        <taxon>Pseudomonadota</taxon>
        <taxon>Candidatus Lambdaproteobacteria</taxon>
    </lineage>
</organism>
<dbReference type="EMBL" id="MFNE01000043">
    <property type="protein sequence ID" value="OGG94087.1"/>
    <property type="molecule type" value="Genomic_DNA"/>
</dbReference>